<accession>A0A6A6ADK4</accession>
<feature type="compositionally biased region" description="Low complexity" evidence="1">
    <location>
        <begin position="1"/>
        <end position="20"/>
    </location>
</feature>
<dbReference type="AlphaFoldDB" id="A0A6A6ADK4"/>
<feature type="compositionally biased region" description="Basic residues" evidence="1">
    <location>
        <begin position="190"/>
        <end position="202"/>
    </location>
</feature>
<organism evidence="3 4">
    <name type="scientific">Dothidotthia symphoricarpi CBS 119687</name>
    <dbReference type="NCBI Taxonomy" id="1392245"/>
    <lineage>
        <taxon>Eukaryota</taxon>
        <taxon>Fungi</taxon>
        <taxon>Dikarya</taxon>
        <taxon>Ascomycota</taxon>
        <taxon>Pezizomycotina</taxon>
        <taxon>Dothideomycetes</taxon>
        <taxon>Pleosporomycetidae</taxon>
        <taxon>Pleosporales</taxon>
        <taxon>Dothidotthiaceae</taxon>
        <taxon>Dothidotthia</taxon>
    </lineage>
</organism>
<feature type="region of interest" description="Disordered" evidence="1">
    <location>
        <begin position="110"/>
        <end position="353"/>
    </location>
</feature>
<feature type="compositionally biased region" description="Basic and acidic residues" evidence="1">
    <location>
        <begin position="215"/>
        <end position="225"/>
    </location>
</feature>
<dbReference type="Pfam" id="PF13919">
    <property type="entry name" value="ASXH"/>
    <property type="match status" value="1"/>
</dbReference>
<dbReference type="GeneID" id="54410941"/>
<dbReference type="InterPro" id="IPR028020">
    <property type="entry name" value="ASX_DEUBAD_dom"/>
</dbReference>
<sequence length="492" mass="51877">MSQSSVNSSPLSSVPSSSQLFTPVGISSYKARIALPDEVSGNVVESGIALGSSVDFSPIAQPSTPNYTRAEVVLGSPIASSPIQSPGSINHSGSALPELDLNAPAKVEAGLDSPASLPAATQFSLKDSSKSDSTAEEVQPTVTSEPIVTPDSPASTISIMAETRAQKRARQDDGDEGTPPLKKPATTRATKPKAKGKAKTTTRHTPEETASSNDAQKDDNHDELPAKPAATPKVRVKPPPKKTTPTSNDDSDSSSAFEKPIARPKRKPTPSRKKPSSKKPTPKKPTPTNDPKDKDPTPSTNPKPAPKPKAPKKPVPPPPSSTRPTRTCNPPSRLNPAPPAAAKPAPKPPSSKVFDPVYITTHPTSRLVKADTYHLLLSPLAWSALTAAQRTRLVSMLPPSGANRALLDRLSAGEDGDGDGDGEEDTRPAALTVNNDCFRTDVAKFQADLENGHLGKTWQGAAERAVRERAGGEFDAWKEGEGERWWGQKGGV</sequence>
<proteinExistence type="predicted"/>
<evidence type="ECO:0000256" key="1">
    <source>
        <dbReference type="SAM" id="MobiDB-lite"/>
    </source>
</evidence>
<dbReference type="RefSeq" id="XP_033523407.1">
    <property type="nucleotide sequence ID" value="XM_033670509.1"/>
</dbReference>
<feature type="compositionally biased region" description="Pro residues" evidence="1">
    <location>
        <begin position="336"/>
        <end position="349"/>
    </location>
</feature>
<feature type="compositionally biased region" description="Polar residues" evidence="1">
    <location>
        <begin position="140"/>
        <end position="158"/>
    </location>
</feature>
<dbReference type="Proteomes" id="UP000799771">
    <property type="component" value="Unassembled WGS sequence"/>
</dbReference>
<dbReference type="PRINTS" id="PR01217">
    <property type="entry name" value="PRICHEXTENSN"/>
</dbReference>
<feature type="compositionally biased region" description="Low complexity" evidence="1">
    <location>
        <begin position="322"/>
        <end position="332"/>
    </location>
</feature>
<evidence type="ECO:0000313" key="3">
    <source>
        <dbReference type="EMBL" id="KAF2129018.1"/>
    </source>
</evidence>
<evidence type="ECO:0000313" key="4">
    <source>
        <dbReference type="Proteomes" id="UP000799771"/>
    </source>
</evidence>
<feature type="compositionally biased region" description="Polar residues" evidence="1">
    <location>
        <begin position="78"/>
        <end position="93"/>
    </location>
</feature>
<feature type="compositionally biased region" description="Pro residues" evidence="1">
    <location>
        <begin position="299"/>
        <end position="321"/>
    </location>
</feature>
<gene>
    <name evidence="3" type="ORF">P153DRAFT_386212</name>
</gene>
<feature type="region of interest" description="Disordered" evidence="1">
    <location>
        <begin position="78"/>
        <end position="97"/>
    </location>
</feature>
<name>A0A6A6ADK4_9PLEO</name>
<feature type="domain" description="ASX DEUBAD" evidence="2">
    <location>
        <begin position="355"/>
        <end position="488"/>
    </location>
</feature>
<dbReference type="EMBL" id="ML977507">
    <property type="protein sequence ID" value="KAF2129018.1"/>
    <property type="molecule type" value="Genomic_DNA"/>
</dbReference>
<feature type="compositionally biased region" description="Low complexity" evidence="1">
    <location>
        <begin position="178"/>
        <end position="189"/>
    </location>
</feature>
<evidence type="ECO:0000259" key="2">
    <source>
        <dbReference type="Pfam" id="PF13919"/>
    </source>
</evidence>
<keyword evidence="4" id="KW-1185">Reference proteome</keyword>
<feature type="compositionally biased region" description="Basic residues" evidence="1">
    <location>
        <begin position="262"/>
        <end position="282"/>
    </location>
</feature>
<feature type="region of interest" description="Disordered" evidence="1">
    <location>
        <begin position="1"/>
        <end position="21"/>
    </location>
</feature>
<reference evidence="3" key="1">
    <citation type="journal article" date="2020" name="Stud. Mycol.">
        <title>101 Dothideomycetes genomes: a test case for predicting lifestyles and emergence of pathogens.</title>
        <authorList>
            <person name="Haridas S."/>
            <person name="Albert R."/>
            <person name="Binder M."/>
            <person name="Bloem J."/>
            <person name="Labutti K."/>
            <person name="Salamov A."/>
            <person name="Andreopoulos B."/>
            <person name="Baker S."/>
            <person name="Barry K."/>
            <person name="Bills G."/>
            <person name="Bluhm B."/>
            <person name="Cannon C."/>
            <person name="Castanera R."/>
            <person name="Culley D."/>
            <person name="Daum C."/>
            <person name="Ezra D."/>
            <person name="Gonzalez J."/>
            <person name="Henrissat B."/>
            <person name="Kuo A."/>
            <person name="Liang C."/>
            <person name="Lipzen A."/>
            <person name="Lutzoni F."/>
            <person name="Magnuson J."/>
            <person name="Mondo S."/>
            <person name="Nolan M."/>
            <person name="Ohm R."/>
            <person name="Pangilinan J."/>
            <person name="Park H.-J."/>
            <person name="Ramirez L."/>
            <person name="Alfaro M."/>
            <person name="Sun H."/>
            <person name="Tritt A."/>
            <person name="Yoshinaga Y."/>
            <person name="Zwiers L.-H."/>
            <person name="Turgeon B."/>
            <person name="Goodwin S."/>
            <person name="Spatafora J."/>
            <person name="Crous P."/>
            <person name="Grigoriev I."/>
        </authorList>
    </citation>
    <scope>NUCLEOTIDE SEQUENCE</scope>
    <source>
        <strain evidence="3">CBS 119687</strain>
    </source>
</reference>
<dbReference type="OrthoDB" id="2289918at2759"/>
<protein>
    <recommendedName>
        <fullName evidence="2">ASX DEUBAD domain-containing protein</fullName>
    </recommendedName>
</protein>